<proteinExistence type="predicted"/>
<dbReference type="Pfam" id="PF00583">
    <property type="entry name" value="Acetyltransf_1"/>
    <property type="match status" value="1"/>
</dbReference>
<evidence type="ECO:0000259" key="1">
    <source>
        <dbReference type="PROSITE" id="PS51186"/>
    </source>
</evidence>
<organism evidence="2 3">
    <name type="scientific">Microbacterium deminutum</name>
    <dbReference type="NCBI Taxonomy" id="344164"/>
    <lineage>
        <taxon>Bacteria</taxon>
        <taxon>Bacillati</taxon>
        <taxon>Actinomycetota</taxon>
        <taxon>Actinomycetes</taxon>
        <taxon>Micrococcales</taxon>
        <taxon>Microbacteriaceae</taxon>
        <taxon>Microbacterium</taxon>
    </lineage>
</organism>
<evidence type="ECO:0000313" key="2">
    <source>
        <dbReference type="EMBL" id="GAA1970102.1"/>
    </source>
</evidence>
<dbReference type="CDD" id="cd04301">
    <property type="entry name" value="NAT_SF"/>
    <property type="match status" value="1"/>
</dbReference>
<dbReference type="EMBL" id="BAAAOG010000012">
    <property type="protein sequence ID" value="GAA1970102.1"/>
    <property type="molecule type" value="Genomic_DNA"/>
</dbReference>
<feature type="domain" description="N-acetyltransferase" evidence="1">
    <location>
        <begin position="19"/>
        <end position="169"/>
    </location>
</feature>
<dbReference type="Proteomes" id="UP001499933">
    <property type="component" value="Unassembled WGS sequence"/>
</dbReference>
<sequence>MCVGQTAPNRASWPGTLECVAWTVVEVSAAQTYPLRQELLREDRTDLDLHIPDDDTPGAFHLAVKDDADRIVGVATVVPATPEFPAAIPAWRLRQMAVTPRQQGAGIGTALLGAALSRVRALGGATLWAEARDSSLGFYLAHGMQPVPGRHHRVAGVAYSDVVLSLAKP</sequence>
<dbReference type="SUPFAM" id="SSF55729">
    <property type="entry name" value="Acyl-CoA N-acyltransferases (Nat)"/>
    <property type="match status" value="1"/>
</dbReference>
<dbReference type="PROSITE" id="PS51186">
    <property type="entry name" value="GNAT"/>
    <property type="match status" value="1"/>
</dbReference>
<comment type="caution">
    <text evidence="2">The sequence shown here is derived from an EMBL/GenBank/DDBJ whole genome shotgun (WGS) entry which is preliminary data.</text>
</comment>
<name>A0ABN2RJ70_9MICO</name>
<evidence type="ECO:0000313" key="3">
    <source>
        <dbReference type="Proteomes" id="UP001499933"/>
    </source>
</evidence>
<reference evidence="2 3" key="1">
    <citation type="journal article" date="2019" name="Int. J. Syst. Evol. Microbiol.">
        <title>The Global Catalogue of Microorganisms (GCM) 10K type strain sequencing project: providing services to taxonomists for standard genome sequencing and annotation.</title>
        <authorList>
            <consortium name="The Broad Institute Genomics Platform"/>
            <consortium name="The Broad Institute Genome Sequencing Center for Infectious Disease"/>
            <person name="Wu L."/>
            <person name="Ma J."/>
        </authorList>
    </citation>
    <scope>NUCLEOTIDE SEQUENCE [LARGE SCALE GENOMIC DNA]</scope>
    <source>
        <strain evidence="2 3">JCM 14901</strain>
    </source>
</reference>
<protein>
    <recommendedName>
        <fullName evidence="1">N-acetyltransferase domain-containing protein</fullName>
    </recommendedName>
</protein>
<accession>A0ABN2RJ70</accession>
<keyword evidence="3" id="KW-1185">Reference proteome</keyword>
<dbReference type="Gene3D" id="3.40.630.30">
    <property type="match status" value="1"/>
</dbReference>
<dbReference type="InterPro" id="IPR016181">
    <property type="entry name" value="Acyl_CoA_acyltransferase"/>
</dbReference>
<dbReference type="InterPro" id="IPR000182">
    <property type="entry name" value="GNAT_dom"/>
</dbReference>
<gene>
    <name evidence="2" type="ORF">GCM10009776_36480</name>
</gene>